<gene>
    <name evidence="3" type="ORF">PBAT_05220</name>
</gene>
<dbReference type="Pfam" id="PF13411">
    <property type="entry name" value="MerR_1"/>
    <property type="match status" value="1"/>
</dbReference>
<evidence type="ECO:0000313" key="4">
    <source>
        <dbReference type="Proteomes" id="UP000077355"/>
    </source>
</evidence>
<dbReference type="InterPro" id="IPR000551">
    <property type="entry name" value="MerR-type_HTH_dom"/>
</dbReference>
<dbReference type="AlphaFoldDB" id="A0A168QC18"/>
<feature type="domain" description="HTH merR-type" evidence="2">
    <location>
        <begin position="1"/>
        <end position="73"/>
    </location>
</feature>
<keyword evidence="4" id="KW-1185">Reference proteome</keyword>
<dbReference type="SMART" id="SM00422">
    <property type="entry name" value="HTH_MERR"/>
    <property type="match status" value="1"/>
</dbReference>
<dbReference type="GO" id="GO:0003700">
    <property type="term" value="F:DNA-binding transcription factor activity"/>
    <property type="evidence" value="ECO:0007669"/>
    <property type="project" value="InterPro"/>
</dbReference>
<proteinExistence type="predicted"/>
<dbReference type="PANTHER" id="PTHR30204:SF58">
    <property type="entry name" value="HTH-TYPE TRANSCRIPTIONAL REGULATOR YFMP"/>
    <property type="match status" value="1"/>
</dbReference>
<dbReference type="GO" id="GO:0003677">
    <property type="term" value="F:DNA binding"/>
    <property type="evidence" value="ECO:0007669"/>
    <property type="project" value="UniProtKB-KW"/>
</dbReference>
<protein>
    <recommendedName>
        <fullName evidence="2">HTH merR-type domain-containing protein</fullName>
    </recommendedName>
</protein>
<sequence length="138" mass="16198">MNWLKIDDVAKETGLTKRSIRYYEEIGLMTTPERSNGGIRLYTEEDVEYLKTIVLAKKVLGFSLQEIQDYLQIRDRMKHHHSNFQSSNDEVQRISELQKMKETVNQQIDLVQGKMDDMNQILHGLLDTAKRIEQSLDK</sequence>
<accession>A0A168QC18</accession>
<dbReference type="InterPro" id="IPR047057">
    <property type="entry name" value="MerR_fam"/>
</dbReference>
<evidence type="ECO:0000259" key="2">
    <source>
        <dbReference type="PROSITE" id="PS50937"/>
    </source>
</evidence>
<dbReference type="PROSITE" id="PS50937">
    <property type="entry name" value="HTH_MERR_2"/>
    <property type="match status" value="1"/>
</dbReference>
<organism evidence="3 4">
    <name type="scientific">Paenibacillus antarcticus</name>
    <dbReference type="NCBI Taxonomy" id="253703"/>
    <lineage>
        <taxon>Bacteria</taxon>
        <taxon>Bacillati</taxon>
        <taxon>Bacillota</taxon>
        <taxon>Bacilli</taxon>
        <taxon>Bacillales</taxon>
        <taxon>Paenibacillaceae</taxon>
        <taxon>Paenibacillus</taxon>
    </lineage>
</organism>
<keyword evidence="1" id="KW-0238">DNA-binding</keyword>
<dbReference type="SUPFAM" id="SSF46955">
    <property type="entry name" value="Putative DNA-binding domain"/>
    <property type="match status" value="1"/>
</dbReference>
<dbReference type="RefSeq" id="WP_068647217.1">
    <property type="nucleotide sequence ID" value="NZ_CP043611.1"/>
</dbReference>
<evidence type="ECO:0000313" key="3">
    <source>
        <dbReference type="EMBL" id="OAB47617.1"/>
    </source>
</evidence>
<dbReference type="Proteomes" id="UP000077355">
    <property type="component" value="Unassembled WGS sequence"/>
</dbReference>
<dbReference type="PANTHER" id="PTHR30204">
    <property type="entry name" value="REDOX-CYCLING DRUG-SENSING TRANSCRIPTIONAL ACTIVATOR SOXR"/>
    <property type="match status" value="1"/>
</dbReference>
<evidence type="ECO:0000256" key="1">
    <source>
        <dbReference type="ARBA" id="ARBA00023125"/>
    </source>
</evidence>
<dbReference type="Gene3D" id="1.10.1660.10">
    <property type="match status" value="1"/>
</dbReference>
<name>A0A168QC18_9BACL</name>
<dbReference type="EMBL" id="LVJI01000006">
    <property type="protein sequence ID" value="OAB47617.1"/>
    <property type="molecule type" value="Genomic_DNA"/>
</dbReference>
<reference evidence="3 4" key="1">
    <citation type="submission" date="2016-03" db="EMBL/GenBank/DDBJ databases">
        <title>Draft genome sequence of Paenibacillus antarcticus CECT 5836.</title>
        <authorList>
            <person name="Shin S.-K."/>
            <person name="Yi H."/>
        </authorList>
    </citation>
    <scope>NUCLEOTIDE SEQUENCE [LARGE SCALE GENOMIC DNA]</scope>
    <source>
        <strain evidence="3 4">CECT 5836</strain>
    </source>
</reference>
<comment type="caution">
    <text evidence="3">The sequence shown here is derived from an EMBL/GenBank/DDBJ whole genome shotgun (WGS) entry which is preliminary data.</text>
</comment>
<dbReference type="InterPro" id="IPR009061">
    <property type="entry name" value="DNA-bd_dom_put_sf"/>
</dbReference>
<dbReference type="OrthoDB" id="9791488at2"/>